<dbReference type="CDD" id="cd01127">
    <property type="entry name" value="TrwB_TraG_TraD_VirD4"/>
    <property type="match status" value="1"/>
</dbReference>
<feature type="transmembrane region" description="Helical" evidence="7">
    <location>
        <begin position="58"/>
        <end position="77"/>
    </location>
</feature>
<comment type="caution">
    <text evidence="9">The sequence shown here is derived from an EMBL/GenBank/DDBJ whole genome shotgun (WGS) entry which is preliminary data.</text>
</comment>
<dbReference type="SUPFAM" id="SSF52540">
    <property type="entry name" value="P-loop containing nucleoside triphosphate hydrolases"/>
    <property type="match status" value="1"/>
</dbReference>
<dbReference type="AlphaFoldDB" id="A0A225N3D8"/>
<feature type="transmembrane region" description="Helical" evidence="7">
    <location>
        <begin position="12"/>
        <end position="38"/>
    </location>
</feature>
<feature type="compositionally biased region" description="Basic and acidic residues" evidence="6">
    <location>
        <begin position="451"/>
        <end position="481"/>
    </location>
</feature>
<evidence type="ECO:0000313" key="10">
    <source>
        <dbReference type="Proteomes" id="UP000214603"/>
    </source>
</evidence>
<proteinExistence type="predicted"/>
<evidence type="ECO:0000256" key="7">
    <source>
        <dbReference type="SAM" id="Phobius"/>
    </source>
</evidence>
<dbReference type="GO" id="GO:0005886">
    <property type="term" value="C:plasma membrane"/>
    <property type="evidence" value="ECO:0007669"/>
    <property type="project" value="UniProtKB-SubCell"/>
</dbReference>
<dbReference type="Pfam" id="PF10412">
    <property type="entry name" value="TrwB_AAD_bind"/>
    <property type="match status" value="1"/>
</dbReference>
<reference evidence="10" key="1">
    <citation type="submission" date="2017-06" db="EMBL/GenBank/DDBJ databases">
        <title>Herbaspirillum phytohormonus sp. nov., isolated from the root nodule of Robinia pseudoacacia in lead-zinc mine.</title>
        <authorList>
            <person name="Fan M."/>
            <person name="Lin Y."/>
        </authorList>
    </citation>
    <scope>NUCLEOTIDE SEQUENCE [LARGE SCALE GENOMIC DNA]</scope>
    <source>
        <strain evidence="10">SC-089</strain>
    </source>
</reference>
<protein>
    <submittedName>
        <fullName evidence="9">Type VI secretion protein</fullName>
    </submittedName>
</protein>
<dbReference type="InterPro" id="IPR019476">
    <property type="entry name" value="T4SS_TraD_DNA-bd"/>
</dbReference>
<dbReference type="Gene3D" id="3.40.50.300">
    <property type="entry name" value="P-loop containing nucleotide triphosphate hydrolases"/>
    <property type="match status" value="2"/>
</dbReference>
<comment type="subcellular location">
    <subcellularLocation>
        <location evidence="1">Cell membrane</location>
        <topology evidence="1">Multi-pass membrane protein</topology>
    </subcellularLocation>
</comment>
<evidence type="ECO:0000256" key="4">
    <source>
        <dbReference type="ARBA" id="ARBA00022989"/>
    </source>
</evidence>
<gene>
    <name evidence="9" type="ORF">CEY11_02045</name>
</gene>
<keyword evidence="5 7" id="KW-0472">Membrane</keyword>
<name>A0A225N3D8_9BURK</name>
<evidence type="ECO:0000256" key="2">
    <source>
        <dbReference type="ARBA" id="ARBA00022475"/>
    </source>
</evidence>
<dbReference type="OrthoDB" id="9803543at2"/>
<evidence type="ECO:0000256" key="3">
    <source>
        <dbReference type="ARBA" id="ARBA00022692"/>
    </source>
</evidence>
<keyword evidence="10" id="KW-1185">Reference proteome</keyword>
<dbReference type="RefSeq" id="WP_088601699.1">
    <property type="nucleotide sequence ID" value="NZ_NJIH01000002.1"/>
</dbReference>
<keyword evidence="2" id="KW-1003">Cell membrane</keyword>
<sequence>MSTLISPITRRRIAAISLVIFPVGTWMAAATYGSNMAWRDWNRRTAWYFVKLTPSYPLLYGALGIGLALSLALILFIGRTAKTEGFEGAAYKRFIRGTRMTTAKHLARLCEERGKQQVDVAGIPMPVANENLHLLVSGATGSGKSVLLRNMAASVLARSRGGTQIHLPGRTPVRNDRMIVIDPNGDLLSKFWQPGDVILNPYDARSEGWSFFNEVRADYDWKRLAHSMVPMSQDKNAEEWNDFGRLLLRETAKKLHQLQGNEANIMDLFRLCTIEDPKVLKQFLEGTLAESLFVGSSEASKALSSARFVLSNKLSEHTGMKPGAFSIRDWLDQRDGGNLYINWREDMMSSMRPLVSSWADVFITSILSMPEGTGRRWWLFIDELASLEALPSLESGLTKGRKNGLRIVAGLQSTSQLEHLYGRTMATTIRASFRNLVVLGGSRTDPQTARDMSESLGKHEVERPKYSVSRSADHRNTSDNMDRTVEDIVTGAQIQALPMLEGYVALAGDLPVTRVRIPFQIYGNKAAAFQHAI</sequence>
<organism evidence="9 10">
    <name type="scientific">Candidimonas nitroreducens</name>
    <dbReference type="NCBI Taxonomy" id="683354"/>
    <lineage>
        <taxon>Bacteria</taxon>
        <taxon>Pseudomonadati</taxon>
        <taxon>Pseudomonadota</taxon>
        <taxon>Betaproteobacteria</taxon>
        <taxon>Burkholderiales</taxon>
        <taxon>Alcaligenaceae</taxon>
        <taxon>Candidimonas</taxon>
    </lineage>
</organism>
<dbReference type="PANTHER" id="PTHR37937">
    <property type="entry name" value="CONJUGATIVE TRANSFER: DNA TRANSPORT"/>
    <property type="match status" value="1"/>
</dbReference>
<evidence type="ECO:0000259" key="8">
    <source>
        <dbReference type="Pfam" id="PF10412"/>
    </source>
</evidence>
<dbReference type="InterPro" id="IPR027417">
    <property type="entry name" value="P-loop_NTPase"/>
</dbReference>
<accession>A0A225N3D8</accession>
<evidence type="ECO:0000256" key="1">
    <source>
        <dbReference type="ARBA" id="ARBA00004651"/>
    </source>
</evidence>
<evidence type="ECO:0000256" key="6">
    <source>
        <dbReference type="SAM" id="MobiDB-lite"/>
    </source>
</evidence>
<evidence type="ECO:0000313" key="9">
    <source>
        <dbReference type="EMBL" id="OWT65549.1"/>
    </source>
</evidence>
<dbReference type="InterPro" id="IPR051539">
    <property type="entry name" value="T4SS-coupling_protein"/>
</dbReference>
<feature type="region of interest" description="Disordered" evidence="6">
    <location>
        <begin position="444"/>
        <end position="481"/>
    </location>
</feature>
<keyword evidence="3 7" id="KW-0812">Transmembrane</keyword>
<keyword evidence="4 7" id="KW-1133">Transmembrane helix</keyword>
<dbReference type="PANTHER" id="PTHR37937:SF1">
    <property type="entry name" value="CONJUGATIVE TRANSFER: DNA TRANSPORT"/>
    <property type="match status" value="1"/>
</dbReference>
<dbReference type="EMBL" id="NJIH01000002">
    <property type="protein sequence ID" value="OWT65549.1"/>
    <property type="molecule type" value="Genomic_DNA"/>
</dbReference>
<dbReference type="Proteomes" id="UP000214603">
    <property type="component" value="Unassembled WGS sequence"/>
</dbReference>
<feature type="domain" description="Type IV secretion system coupling protein TraD DNA-binding" evidence="8">
    <location>
        <begin position="119"/>
        <end position="518"/>
    </location>
</feature>
<evidence type="ECO:0000256" key="5">
    <source>
        <dbReference type="ARBA" id="ARBA00023136"/>
    </source>
</evidence>